<organism evidence="1 2">
    <name type="scientific">Paramuricea clavata</name>
    <name type="common">Red gorgonian</name>
    <name type="synonym">Violescent sea-whip</name>
    <dbReference type="NCBI Taxonomy" id="317549"/>
    <lineage>
        <taxon>Eukaryota</taxon>
        <taxon>Metazoa</taxon>
        <taxon>Cnidaria</taxon>
        <taxon>Anthozoa</taxon>
        <taxon>Octocorallia</taxon>
        <taxon>Malacalcyonacea</taxon>
        <taxon>Plexauridae</taxon>
        <taxon>Paramuricea</taxon>
    </lineage>
</organism>
<dbReference type="InterPro" id="IPR038765">
    <property type="entry name" value="Papain-like_cys_pep_sf"/>
</dbReference>
<dbReference type="InterPro" id="IPR001394">
    <property type="entry name" value="Peptidase_C19_UCH"/>
</dbReference>
<dbReference type="AlphaFoldDB" id="A0A7D9IZM0"/>
<dbReference type="PROSITE" id="PS00972">
    <property type="entry name" value="USP_1"/>
    <property type="match status" value="1"/>
</dbReference>
<dbReference type="PROSITE" id="PS50235">
    <property type="entry name" value="USP_3"/>
    <property type="match status" value="1"/>
</dbReference>
<name>A0A7D9IZM0_PARCT</name>
<dbReference type="Gene3D" id="3.90.70.10">
    <property type="entry name" value="Cysteine proteinases"/>
    <property type="match status" value="1"/>
</dbReference>
<dbReference type="Pfam" id="PF00443">
    <property type="entry name" value="UCH"/>
    <property type="match status" value="1"/>
</dbReference>
<sequence length="215" mass="23826">MVPGTTLQAVPVNGETADGQNDVVCIVQDETSFDTGPSKFHVNLPRSTSILDLYKRTAQEFSYEEDSFLLVWKNNKSGQNNEVAETVLRDGIENMTLDDVCQPPDKKKQRFFLRQKDDINPIRIKKSTQEQSPSENDALADGSVANMFDSSSSSAGSTSTTPYYGPYSNTSSSYTDLSKSDTGHVGLVNQAMTCYLNSLLQTLFMTPEFRNAIYK</sequence>
<gene>
    <name evidence="1" type="ORF">PACLA_8A036723</name>
</gene>
<dbReference type="SUPFAM" id="SSF54001">
    <property type="entry name" value="Cysteine proteinases"/>
    <property type="match status" value="1"/>
</dbReference>
<comment type="caution">
    <text evidence="1">The sequence shown here is derived from an EMBL/GenBank/DDBJ whole genome shotgun (WGS) entry which is preliminary data.</text>
</comment>
<dbReference type="InterPro" id="IPR018200">
    <property type="entry name" value="USP_CS"/>
</dbReference>
<dbReference type="OrthoDB" id="289038at2759"/>
<proteinExistence type="predicted"/>
<keyword evidence="2" id="KW-1185">Reference proteome</keyword>
<protein>
    <submittedName>
        <fullName evidence="1">Ubiquitin carboxyl-terminal hydrolase 47 isoform X2</fullName>
    </submittedName>
</protein>
<dbReference type="Proteomes" id="UP001152795">
    <property type="component" value="Unassembled WGS sequence"/>
</dbReference>
<reference evidence="1" key="1">
    <citation type="submission" date="2020-04" db="EMBL/GenBank/DDBJ databases">
        <authorList>
            <person name="Alioto T."/>
            <person name="Alioto T."/>
            <person name="Gomez Garrido J."/>
        </authorList>
    </citation>
    <scope>NUCLEOTIDE SEQUENCE</scope>
    <source>
        <strain evidence="1">A484AB</strain>
    </source>
</reference>
<dbReference type="Pfam" id="PF25985">
    <property type="entry name" value="Ubiquitin_USP47_N"/>
    <property type="match status" value="1"/>
</dbReference>
<keyword evidence="1" id="KW-0378">Hydrolase</keyword>
<dbReference type="GO" id="GO:0016579">
    <property type="term" value="P:protein deubiquitination"/>
    <property type="evidence" value="ECO:0007669"/>
    <property type="project" value="InterPro"/>
</dbReference>
<evidence type="ECO:0000313" key="1">
    <source>
        <dbReference type="EMBL" id="CAB4020211.1"/>
    </source>
</evidence>
<dbReference type="GO" id="GO:0004843">
    <property type="term" value="F:cysteine-type deubiquitinase activity"/>
    <property type="evidence" value="ECO:0007669"/>
    <property type="project" value="InterPro"/>
</dbReference>
<dbReference type="InterPro" id="IPR028889">
    <property type="entry name" value="USP"/>
</dbReference>
<accession>A0A7D9IZM0</accession>
<dbReference type="EMBL" id="CACRXK020010840">
    <property type="protein sequence ID" value="CAB4020211.1"/>
    <property type="molecule type" value="Genomic_DNA"/>
</dbReference>
<evidence type="ECO:0000313" key="2">
    <source>
        <dbReference type="Proteomes" id="UP001152795"/>
    </source>
</evidence>